<dbReference type="GO" id="GO:0008897">
    <property type="term" value="F:holo-[acyl-carrier-protein] synthase activity"/>
    <property type="evidence" value="ECO:0007669"/>
    <property type="project" value="InterPro"/>
</dbReference>
<dbReference type="SUPFAM" id="SSF56214">
    <property type="entry name" value="4'-phosphopantetheinyl transferase"/>
    <property type="match status" value="2"/>
</dbReference>
<dbReference type="EMBL" id="CP010777">
    <property type="protein sequence ID" value="AKQ47708.1"/>
    <property type="molecule type" value="Genomic_DNA"/>
</dbReference>
<dbReference type="GO" id="GO:0000287">
    <property type="term" value="F:magnesium ion binding"/>
    <property type="evidence" value="ECO:0007669"/>
    <property type="project" value="InterPro"/>
</dbReference>
<evidence type="ECO:0000259" key="2">
    <source>
        <dbReference type="Pfam" id="PF01648"/>
    </source>
</evidence>
<keyword evidence="1" id="KW-0808">Transferase</keyword>
<dbReference type="Gene3D" id="3.90.470.20">
    <property type="entry name" value="4'-phosphopantetheinyl transferase domain"/>
    <property type="match status" value="1"/>
</dbReference>
<keyword evidence="5" id="KW-1185">Reference proteome</keyword>
<dbReference type="Pfam" id="PF17837">
    <property type="entry name" value="4PPT_N"/>
    <property type="match status" value="1"/>
</dbReference>
<dbReference type="Proteomes" id="UP000036458">
    <property type="component" value="Chromosome"/>
</dbReference>
<accession>A0A0H4VQT9</accession>
<feature type="domain" description="4'-phosphopantetheinyl transferase" evidence="2">
    <location>
        <begin position="108"/>
        <end position="189"/>
    </location>
</feature>
<name>A0A0H4VQT9_9BACT</name>
<evidence type="ECO:0008006" key="6">
    <source>
        <dbReference type="Google" id="ProtNLM"/>
    </source>
</evidence>
<evidence type="ECO:0000313" key="5">
    <source>
        <dbReference type="Proteomes" id="UP000036458"/>
    </source>
</evidence>
<dbReference type="RefSeq" id="WP_076606659.1">
    <property type="nucleotide sequence ID" value="NZ_CP010777.1"/>
</dbReference>
<dbReference type="OrthoDB" id="1190494at2"/>
<organism evidence="4 5">
    <name type="scientific">Rufibacter radiotolerans</name>
    <dbReference type="NCBI Taxonomy" id="1379910"/>
    <lineage>
        <taxon>Bacteria</taxon>
        <taxon>Pseudomonadati</taxon>
        <taxon>Bacteroidota</taxon>
        <taxon>Cytophagia</taxon>
        <taxon>Cytophagales</taxon>
        <taxon>Hymenobacteraceae</taxon>
        <taxon>Rufibacter</taxon>
    </lineage>
</organism>
<reference evidence="4 5" key="1">
    <citation type="submission" date="2015-01" db="EMBL/GenBank/DDBJ databases">
        <title>Rufibacter sp./DG31D/ whole genome sequencing.</title>
        <authorList>
            <person name="Kim M.K."/>
            <person name="Srinivasan S."/>
            <person name="Lee J.-J."/>
        </authorList>
    </citation>
    <scope>NUCLEOTIDE SEQUENCE [LARGE SCALE GENOMIC DNA]</scope>
    <source>
        <strain evidence="4 5">DG31D</strain>
    </source>
</reference>
<dbReference type="InterPro" id="IPR008278">
    <property type="entry name" value="4-PPantetheinyl_Trfase_dom"/>
</dbReference>
<proteinExistence type="predicted"/>
<evidence type="ECO:0000256" key="1">
    <source>
        <dbReference type="ARBA" id="ARBA00022679"/>
    </source>
</evidence>
<dbReference type="PATRIC" id="fig|1379910.4.peg.2865"/>
<dbReference type="STRING" id="1379910.TH63_13200"/>
<dbReference type="AlphaFoldDB" id="A0A0H4VQT9"/>
<dbReference type="InterPro" id="IPR041354">
    <property type="entry name" value="4PPT_N"/>
</dbReference>
<sequence>MPLHQLSSLSPTTMLGLWHVQETAEQLQAQLFALRPGHDIPVFKSEARTREWLAARLLAYTLLEKLSAPPVMLHRKETGMPVCSAAGWHVSLTHSGPWVGALVSCSAQVGIDIELRHEKILRLAPRFLNEPELKASEGDLEKVLLYWSAKETLYKVYQEKELIFKEQLLVSDFHRQQAGVFEGQVLTPTFNQRYPVQYAVHPEFVLTYLLASLP</sequence>
<protein>
    <recommendedName>
        <fullName evidence="6">4'-phosphopantetheinyl transferase superfamily protein</fullName>
    </recommendedName>
</protein>
<feature type="domain" description="4'-phosphopantetheinyl transferase N-terminal" evidence="3">
    <location>
        <begin position="46"/>
        <end position="104"/>
    </location>
</feature>
<dbReference type="KEGG" id="ruf:TH63_13200"/>
<evidence type="ECO:0000313" key="4">
    <source>
        <dbReference type="EMBL" id="AKQ47708.1"/>
    </source>
</evidence>
<gene>
    <name evidence="4" type="ORF">TH63_13200</name>
</gene>
<dbReference type="Pfam" id="PF01648">
    <property type="entry name" value="ACPS"/>
    <property type="match status" value="1"/>
</dbReference>
<dbReference type="InterPro" id="IPR037143">
    <property type="entry name" value="4-PPantetheinyl_Trfase_dom_sf"/>
</dbReference>
<evidence type="ECO:0000259" key="3">
    <source>
        <dbReference type="Pfam" id="PF17837"/>
    </source>
</evidence>